<dbReference type="AlphaFoldDB" id="A0A1H9CXY8"/>
<sequence>MMKLAPKSEASKESEAFSILITGPESSGKTTLARDLAFALDGLYVEEAARAYLLERNGDYSAADLPAIWQKQKEAEDAARATSASFVICDTGPEVIRIWAEVKYGSCPEEVLHAAKTRHYDLILLCYPDLPWEEDPLREAPEAEDRLILFEHYLAVLPKERTVIIEGENRLRQALVCTADFSRRNRTFAD</sequence>
<dbReference type="Gene3D" id="3.40.50.300">
    <property type="entry name" value="P-loop containing nucleotide triphosphate hydrolases"/>
    <property type="match status" value="1"/>
</dbReference>
<dbReference type="Proteomes" id="UP000199021">
    <property type="component" value="Unassembled WGS sequence"/>
</dbReference>
<dbReference type="InterPro" id="IPR027417">
    <property type="entry name" value="P-loop_NTPase"/>
</dbReference>
<dbReference type="EMBL" id="FOFB01000005">
    <property type="protein sequence ID" value="SEQ06034.1"/>
    <property type="molecule type" value="Genomic_DNA"/>
</dbReference>
<dbReference type="RefSeq" id="WP_090166316.1">
    <property type="nucleotide sequence ID" value="NZ_FOFB01000005.1"/>
</dbReference>
<feature type="domain" description="NadR/Ttd14 AAA" evidence="1">
    <location>
        <begin position="19"/>
        <end position="151"/>
    </location>
</feature>
<dbReference type="GO" id="GO:0016301">
    <property type="term" value="F:kinase activity"/>
    <property type="evidence" value="ECO:0007669"/>
    <property type="project" value="UniProtKB-KW"/>
</dbReference>
<evidence type="ECO:0000313" key="3">
    <source>
        <dbReference type="Proteomes" id="UP000199021"/>
    </source>
</evidence>
<dbReference type="InterPro" id="IPR038727">
    <property type="entry name" value="NadR/Ttd14_AAA_dom"/>
</dbReference>
<proteinExistence type="predicted"/>
<dbReference type="PANTHER" id="PTHR37512:SF1">
    <property type="entry name" value="NADR_TTD14 AAA DOMAIN-CONTAINING PROTEIN"/>
    <property type="match status" value="1"/>
</dbReference>
<evidence type="ECO:0000313" key="2">
    <source>
        <dbReference type="EMBL" id="SEQ06034.1"/>
    </source>
</evidence>
<gene>
    <name evidence="2" type="ORF">SAMN05444359_10562</name>
</gene>
<dbReference type="Pfam" id="PF13521">
    <property type="entry name" value="AAA_28"/>
    <property type="match status" value="1"/>
</dbReference>
<dbReference type="InParanoid" id="A0A1H9CXY8"/>
<organism evidence="2 3">
    <name type="scientific">Neolewinella agarilytica</name>
    <dbReference type="NCBI Taxonomy" id="478744"/>
    <lineage>
        <taxon>Bacteria</taxon>
        <taxon>Pseudomonadati</taxon>
        <taxon>Bacteroidota</taxon>
        <taxon>Saprospiria</taxon>
        <taxon>Saprospirales</taxon>
        <taxon>Lewinellaceae</taxon>
        <taxon>Neolewinella</taxon>
    </lineage>
</organism>
<reference evidence="3" key="1">
    <citation type="submission" date="2016-10" db="EMBL/GenBank/DDBJ databases">
        <authorList>
            <person name="Varghese N."/>
            <person name="Submissions S."/>
        </authorList>
    </citation>
    <scope>NUCLEOTIDE SEQUENCE [LARGE SCALE GENOMIC DNA]</scope>
    <source>
        <strain evidence="3">DSM 24740</strain>
    </source>
</reference>
<protein>
    <submittedName>
        <fullName evidence="2">Nicotinamide riboside kinase</fullName>
    </submittedName>
</protein>
<keyword evidence="2" id="KW-0418">Kinase</keyword>
<dbReference type="InterPro" id="IPR052735">
    <property type="entry name" value="NAD_biosynth-regulator"/>
</dbReference>
<keyword evidence="2" id="KW-0808">Transferase</keyword>
<accession>A0A1H9CXY8</accession>
<dbReference type="OrthoDB" id="9151999at2"/>
<dbReference type="SUPFAM" id="SSF52540">
    <property type="entry name" value="P-loop containing nucleoside triphosphate hydrolases"/>
    <property type="match status" value="1"/>
</dbReference>
<name>A0A1H9CXY8_9BACT</name>
<evidence type="ECO:0000259" key="1">
    <source>
        <dbReference type="Pfam" id="PF13521"/>
    </source>
</evidence>
<dbReference type="CDD" id="cd02019">
    <property type="entry name" value="NK"/>
    <property type="match status" value="1"/>
</dbReference>
<dbReference type="PANTHER" id="PTHR37512">
    <property type="entry name" value="TRIFUNCTIONAL NAD BIOSYNTHESIS/REGULATOR PROTEIN NADR"/>
    <property type="match status" value="1"/>
</dbReference>
<dbReference type="STRING" id="478744.SAMN05444359_10562"/>
<keyword evidence="3" id="KW-1185">Reference proteome</keyword>